<dbReference type="PANTHER" id="PTHR18895">
    <property type="entry name" value="HEMK METHYLTRANSFERASE"/>
    <property type="match status" value="1"/>
</dbReference>
<feature type="domain" description="Methyltransferase small" evidence="1">
    <location>
        <begin position="79"/>
        <end position="180"/>
    </location>
</feature>
<organism evidence="2 3">
    <name type="scientific">Georgenia deserti</name>
    <dbReference type="NCBI Taxonomy" id="2093781"/>
    <lineage>
        <taxon>Bacteria</taxon>
        <taxon>Bacillati</taxon>
        <taxon>Actinomycetota</taxon>
        <taxon>Actinomycetes</taxon>
        <taxon>Micrococcales</taxon>
        <taxon>Bogoriellaceae</taxon>
        <taxon>Georgenia</taxon>
    </lineage>
</organism>
<evidence type="ECO:0000313" key="3">
    <source>
        <dbReference type="Proteomes" id="UP001597277"/>
    </source>
</evidence>
<accession>A0ABW4L5V9</accession>
<dbReference type="PANTHER" id="PTHR18895:SF74">
    <property type="entry name" value="MTRF1L RELEASE FACTOR GLUTAMINE METHYLTRANSFERASE"/>
    <property type="match status" value="1"/>
</dbReference>
<name>A0ABW4L5V9_9MICO</name>
<dbReference type="Gene3D" id="3.40.50.150">
    <property type="entry name" value="Vaccinia Virus protein VP39"/>
    <property type="match status" value="1"/>
</dbReference>
<evidence type="ECO:0000259" key="1">
    <source>
        <dbReference type="Pfam" id="PF05175"/>
    </source>
</evidence>
<dbReference type="NCBIfam" id="TIGR03704">
    <property type="entry name" value="PrmC_rel_meth"/>
    <property type="match status" value="1"/>
</dbReference>
<sequence>MTNAADPPAFGARAYPPGRSRDLTARLRAAGCVFAEEEAALLIEHADDSEALEAMVSRRVCGEPLELVLGWAELSSVRVHVAPGVFVPRRRSVLLVELTTDLIEAGGSLLDLGCGTGAIAAAVRHHVPGVRTWAVDVDPDAVRCARRNLPGARVLQGDLYAPLPAGLRFDVVVANAPYVPTAEIARMPPEAREHEHLVALDGGPDGLDVHRRVIAGAPERLTRSGTLLVETSAAQATAAAALMADAGLLTRVVRDEAIGATAVVGRAHG</sequence>
<dbReference type="InterPro" id="IPR050320">
    <property type="entry name" value="N5-glutamine_MTase"/>
</dbReference>
<gene>
    <name evidence="2" type="ORF">ACFSE6_13400</name>
</gene>
<dbReference type="Proteomes" id="UP001597277">
    <property type="component" value="Unassembled WGS sequence"/>
</dbReference>
<dbReference type="InterPro" id="IPR029063">
    <property type="entry name" value="SAM-dependent_MTases_sf"/>
</dbReference>
<reference evidence="3" key="1">
    <citation type="journal article" date="2019" name="Int. J. Syst. Evol. Microbiol.">
        <title>The Global Catalogue of Microorganisms (GCM) 10K type strain sequencing project: providing services to taxonomists for standard genome sequencing and annotation.</title>
        <authorList>
            <consortium name="The Broad Institute Genomics Platform"/>
            <consortium name="The Broad Institute Genome Sequencing Center for Infectious Disease"/>
            <person name="Wu L."/>
            <person name="Ma J."/>
        </authorList>
    </citation>
    <scope>NUCLEOTIDE SEQUENCE [LARGE SCALE GENOMIC DNA]</scope>
    <source>
        <strain evidence="3">JCM 17130</strain>
    </source>
</reference>
<dbReference type="InterPro" id="IPR007848">
    <property type="entry name" value="Small_mtfrase_dom"/>
</dbReference>
<dbReference type="SUPFAM" id="SSF53335">
    <property type="entry name" value="S-adenosyl-L-methionine-dependent methyltransferases"/>
    <property type="match status" value="1"/>
</dbReference>
<protein>
    <recommendedName>
        <fullName evidence="1">Methyltransferase small domain-containing protein</fullName>
    </recommendedName>
</protein>
<proteinExistence type="predicted"/>
<keyword evidence="3" id="KW-1185">Reference proteome</keyword>
<comment type="caution">
    <text evidence="2">The sequence shown here is derived from an EMBL/GenBank/DDBJ whole genome shotgun (WGS) entry which is preliminary data.</text>
</comment>
<dbReference type="Pfam" id="PF05175">
    <property type="entry name" value="MTS"/>
    <property type="match status" value="1"/>
</dbReference>
<dbReference type="RefSeq" id="WP_388007928.1">
    <property type="nucleotide sequence ID" value="NZ_JBHUEE010000007.1"/>
</dbReference>
<dbReference type="CDD" id="cd02440">
    <property type="entry name" value="AdoMet_MTases"/>
    <property type="match status" value="1"/>
</dbReference>
<dbReference type="InterPro" id="IPR022446">
    <property type="entry name" value="MeTrfrase_put"/>
</dbReference>
<dbReference type="EMBL" id="JBHUEE010000007">
    <property type="protein sequence ID" value="MFD1718838.1"/>
    <property type="molecule type" value="Genomic_DNA"/>
</dbReference>
<evidence type="ECO:0000313" key="2">
    <source>
        <dbReference type="EMBL" id="MFD1718838.1"/>
    </source>
</evidence>